<gene>
    <name evidence="2" type="ORF">FLT43_14225</name>
</gene>
<protein>
    <submittedName>
        <fullName evidence="2">Glycosyltransferase</fullName>
    </submittedName>
</protein>
<proteinExistence type="predicted"/>
<dbReference type="InterPro" id="IPR055259">
    <property type="entry name" value="YkvP/CgeB_Glyco_trans-like"/>
</dbReference>
<evidence type="ECO:0000313" key="2">
    <source>
        <dbReference type="EMBL" id="QDM44486.1"/>
    </source>
</evidence>
<accession>A0AAP9DUJ7</accession>
<evidence type="ECO:0000313" key="3">
    <source>
        <dbReference type="Proteomes" id="UP000315377"/>
    </source>
</evidence>
<sequence>MGEVLIVLLYRMKTIEPPVQVASDLRIAGMLDELSELFFPHECKFLNLDFTNWKEQIEEFKPHIFFVESIWNGFNKSWKRKLLPKPSDEFLDLLKWCNSNAVPTVFWNKEDPIHFTTFLHIASYFDYVLTTDLDCVPLYKRLLGHDQIYCMPFASCVQIYSPLEKYKRVNAACFAGSFYNKREERKKDFEDMIENLTKYGEVVIYDRNPYPGNTDYMYPKKYKKLIAGSLPPSKVDIAYKSYTMGITLNIVKHSSTMQARRAFELLSCNTLVVSNECQGLKTIFGDLIIQFEDPDTFQRRLTAVLSDQLLLDKIRLAALRKVLSQHTYKERIEFIYEIVYKTSANSNSPRITIYSIVEDIAEATSVITLFKRQKYQYKRLYIFTDKWSSISNQIDDSNISVVPKSSMSSAIFNDSDYCAFLRPNNYYGENYLTDLVLSLKYEKVTAVGKGCYYSYRDNSFELKDGNKKYVITDNLKIDRSIISVNYIKEIGFESNFIDSSTINGVPCLSIDPFNFCEGYPFEKCDLVDDIELNEGVSMQVINEISDFIKPESLYYDIPLSIKGNHLFNIVHTPKSLQKYITSDGSVGLYTVDSIKKTIKLDFRKKITVEEYCNSEGLICVYLNTVVQGHFRLLCSFYDAQDRYLGANQLLPTGCTTIRKKESSHYLTFTMEIKSDVQVIIKEIALNPTPKSSLVNLLKKQV</sequence>
<evidence type="ECO:0000259" key="1">
    <source>
        <dbReference type="Pfam" id="PF13524"/>
    </source>
</evidence>
<name>A0AAP9DUJ7_PANTH</name>
<organism evidence="2 3">
    <name type="scientific">Paenibacillus thiaminolyticus</name>
    <name type="common">Bacillus thiaminolyticus</name>
    <dbReference type="NCBI Taxonomy" id="49283"/>
    <lineage>
        <taxon>Bacteria</taxon>
        <taxon>Bacillati</taxon>
        <taxon>Bacillota</taxon>
        <taxon>Bacilli</taxon>
        <taxon>Bacillales</taxon>
        <taxon>Paenibacillaceae</taxon>
        <taxon>Paenibacillus</taxon>
    </lineage>
</organism>
<dbReference type="Pfam" id="PF13524">
    <property type="entry name" value="Glyco_trans_1_2"/>
    <property type="match status" value="1"/>
</dbReference>
<feature type="domain" description="Spore protein YkvP/CgeB glycosyl transferase-like" evidence="1">
    <location>
        <begin position="218"/>
        <end position="335"/>
    </location>
</feature>
<dbReference type="AlphaFoldDB" id="A0AAP9DUJ7"/>
<dbReference type="Proteomes" id="UP000315377">
    <property type="component" value="Chromosome"/>
</dbReference>
<dbReference type="EMBL" id="CP041405">
    <property type="protein sequence ID" value="QDM44486.1"/>
    <property type="molecule type" value="Genomic_DNA"/>
</dbReference>
<reference evidence="2 3" key="1">
    <citation type="submission" date="2019-07" db="EMBL/GenBank/DDBJ databases">
        <title>Paenibacillus thiaminolyticus NRRL B-4156.</title>
        <authorList>
            <person name="Hehnly C."/>
            <person name="Zhang L."/>
        </authorList>
    </citation>
    <scope>NUCLEOTIDE SEQUENCE [LARGE SCALE GENOMIC DNA]</scope>
    <source>
        <strain evidence="2 3">NRRL B-4156</strain>
    </source>
</reference>